<feature type="domain" description="Zn(2)-C6 fungal-type" evidence="4">
    <location>
        <begin position="108"/>
        <end position="145"/>
    </location>
</feature>
<dbReference type="PROSITE" id="PS50048">
    <property type="entry name" value="ZN2_CY6_FUNGAL_2"/>
    <property type="match status" value="1"/>
</dbReference>
<keyword evidence="6" id="KW-1185">Reference proteome</keyword>
<dbReference type="InterPro" id="IPR050987">
    <property type="entry name" value="AtrR-like"/>
</dbReference>
<dbReference type="AlphaFoldDB" id="A0AAX4JN12"/>
<reference evidence="5 6" key="1">
    <citation type="submission" date="2024-01" db="EMBL/GenBank/DDBJ databases">
        <title>Comparative genomics of Cryptococcus and Kwoniella reveals pathogenesis evolution and contrasting modes of karyotype evolution via chromosome fusion or intercentromeric recombination.</title>
        <authorList>
            <person name="Coelho M.A."/>
            <person name="David-Palma M."/>
            <person name="Shea T."/>
            <person name="Bowers K."/>
            <person name="McGinley-Smith S."/>
            <person name="Mohammad A.W."/>
            <person name="Gnirke A."/>
            <person name="Yurkov A.M."/>
            <person name="Nowrousian M."/>
            <person name="Sun S."/>
            <person name="Cuomo C.A."/>
            <person name="Heitman J."/>
        </authorList>
    </citation>
    <scope>NUCLEOTIDE SEQUENCE [LARGE SCALE GENOMIC DNA]</scope>
    <source>
        <strain evidence="5 6">CBS 6074</strain>
    </source>
</reference>
<dbReference type="InterPro" id="IPR036864">
    <property type="entry name" value="Zn2-C6_fun-type_DNA-bd_sf"/>
</dbReference>
<keyword evidence="1" id="KW-0479">Metal-binding</keyword>
<name>A0AAX4JN12_9TREE</name>
<dbReference type="EMBL" id="CP144098">
    <property type="protein sequence ID" value="WWC86139.1"/>
    <property type="molecule type" value="Genomic_DNA"/>
</dbReference>
<dbReference type="CDD" id="cd00067">
    <property type="entry name" value="GAL4"/>
    <property type="match status" value="1"/>
</dbReference>
<evidence type="ECO:0000259" key="4">
    <source>
        <dbReference type="PROSITE" id="PS50048"/>
    </source>
</evidence>
<feature type="region of interest" description="Disordered" evidence="3">
    <location>
        <begin position="1"/>
        <end position="128"/>
    </location>
</feature>
<evidence type="ECO:0000256" key="3">
    <source>
        <dbReference type="SAM" id="MobiDB-lite"/>
    </source>
</evidence>
<dbReference type="CDD" id="cd12148">
    <property type="entry name" value="fungal_TF_MHR"/>
    <property type="match status" value="1"/>
</dbReference>
<dbReference type="InterPro" id="IPR001138">
    <property type="entry name" value="Zn2Cys6_DnaBD"/>
</dbReference>
<feature type="region of interest" description="Disordered" evidence="3">
    <location>
        <begin position="145"/>
        <end position="193"/>
    </location>
</feature>
<dbReference type="SMART" id="SM00066">
    <property type="entry name" value="GAL4"/>
    <property type="match status" value="1"/>
</dbReference>
<dbReference type="Gene3D" id="4.10.240.10">
    <property type="entry name" value="Zn(2)-C6 fungal-type DNA-binding domain"/>
    <property type="match status" value="1"/>
</dbReference>
<feature type="compositionally biased region" description="Pro residues" evidence="3">
    <location>
        <begin position="172"/>
        <end position="183"/>
    </location>
</feature>
<dbReference type="PANTHER" id="PTHR46910">
    <property type="entry name" value="TRANSCRIPTION FACTOR PDR1"/>
    <property type="match status" value="1"/>
</dbReference>
<feature type="compositionally biased region" description="Basic residues" evidence="3">
    <location>
        <begin position="101"/>
        <end position="114"/>
    </location>
</feature>
<protein>
    <recommendedName>
        <fullName evidence="4">Zn(2)-C6 fungal-type domain-containing protein</fullName>
    </recommendedName>
</protein>
<proteinExistence type="predicted"/>
<dbReference type="Pfam" id="PF04082">
    <property type="entry name" value="Fungal_trans"/>
    <property type="match status" value="1"/>
</dbReference>
<dbReference type="Proteomes" id="UP001355207">
    <property type="component" value="Chromosome 1"/>
</dbReference>
<dbReference type="RefSeq" id="XP_066072902.1">
    <property type="nucleotide sequence ID" value="XM_066216805.1"/>
</dbReference>
<sequence>MDPYSYQHPPPPTLSHPHAGHPYPQQHSHTTIPPYNNNNNEAGPSSSRLFPVNQYNHQMSRISSEGYESSDIEHKPSSGNKRKKKDSNGQSSTNNTDDRVKKTRQSPCRARKVKCDRPPPGSSNTSAARKDICSHCEHLGLTCTFDYKPKKRGPPNMYMRKMQGEPGSTDNSPPPELPTPEKPSAPISSLAPGMPALSYPALAKQEPPSLNRSDLKGWEPTLASAQMQDHLPPHLVPPPPHGHHTHGHLLHPSYMDITRSATSSPEPHIRQFPPHPHPQSLAPLHQSAVPPPASMITGYNPGLIPNYENGGNSAYNSPQHSNHTLSNYPTPITSSSPRYGQQQSQQMSMTYNNPNQVKPLYMYVEHPYNPNNPIEKIIDRKMLYEIIDLYFDYIYCLIPCLHRPTFTHDLNTKREERPNETEWTALVLSIVASTLVQLPKNFVKSSRTQVKQLVINCHQKVREYMAADFETITINRTIIYYHSMFVIRTMGGIPMGKGVVGSLHAYLLALKAHDEKAYSLLNPLDRVLLRRSFWLMYGADKSISSIEATPVFFHEDDCPDVAFPEELDDEYITEQGYLPQPEGYTPILSGFTYISRLFRITGQVLDKHRKDKRKPPTGLLLQMRLNEVNELYEKTMTLMDHCPKSLRLEYRTGTRSVKSLSPGWDIKAKNDILAIFSDPNFDAEVVKDHYLVQQANIYVTQQQVRFMILQYRDELHELQLDQERENQTNQQYLGAPGAGSTFTNGQENTPAIKIQPWLRRNSAISNDKGVQEQEEVLVTSSAEKDEVICDLLAILQKIPLKVLAVNSFPIVQKVQFVASTLLDAIDPSAEGEPGFNPQNPIPTVLETRAQKAQRNLWQFLNILSEIEGLYSLEDDQVTL</sequence>
<dbReference type="GO" id="GO:0000981">
    <property type="term" value="F:DNA-binding transcription factor activity, RNA polymerase II-specific"/>
    <property type="evidence" value="ECO:0007669"/>
    <property type="project" value="InterPro"/>
</dbReference>
<dbReference type="GO" id="GO:0008270">
    <property type="term" value="F:zinc ion binding"/>
    <property type="evidence" value="ECO:0007669"/>
    <property type="project" value="InterPro"/>
</dbReference>
<feature type="region of interest" description="Disordered" evidence="3">
    <location>
        <begin position="310"/>
        <end position="339"/>
    </location>
</feature>
<dbReference type="SUPFAM" id="SSF57701">
    <property type="entry name" value="Zn2/Cys6 DNA-binding domain"/>
    <property type="match status" value="1"/>
</dbReference>
<accession>A0AAX4JN12</accession>
<dbReference type="GO" id="GO:0003677">
    <property type="term" value="F:DNA binding"/>
    <property type="evidence" value="ECO:0007669"/>
    <property type="project" value="InterPro"/>
</dbReference>
<dbReference type="InterPro" id="IPR007219">
    <property type="entry name" value="XnlR_reg_dom"/>
</dbReference>
<evidence type="ECO:0000256" key="1">
    <source>
        <dbReference type="ARBA" id="ARBA00022723"/>
    </source>
</evidence>
<feature type="region of interest" description="Disordered" evidence="3">
    <location>
        <begin position="229"/>
        <end position="295"/>
    </location>
</feature>
<evidence type="ECO:0000313" key="6">
    <source>
        <dbReference type="Proteomes" id="UP001355207"/>
    </source>
</evidence>
<evidence type="ECO:0000256" key="2">
    <source>
        <dbReference type="ARBA" id="ARBA00023242"/>
    </source>
</evidence>
<organism evidence="5 6">
    <name type="scientific">Kwoniella dendrophila CBS 6074</name>
    <dbReference type="NCBI Taxonomy" id="1295534"/>
    <lineage>
        <taxon>Eukaryota</taxon>
        <taxon>Fungi</taxon>
        <taxon>Dikarya</taxon>
        <taxon>Basidiomycota</taxon>
        <taxon>Agaricomycotina</taxon>
        <taxon>Tremellomycetes</taxon>
        <taxon>Tremellales</taxon>
        <taxon>Cryptococcaceae</taxon>
        <taxon>Kwoniella</taxon>
    </lineage>
</organism>
<dbReference type="PANTHER" id="PTHR46910:SF40">
    <property type="entry name" value="ZN(II)2CYS6 TRANSCRIPTION FACTOR (EUROFUNG)"/>
    <property type="match status" value="1"/>
</dbReference>
<evidence type="ECO:0000313" key="5">
    <source>
        <dbReference type="EMBL" id="WWC86139.1"/>
    </source>
</evidence>
<dbReference type="GeneID" id="91091683"/>
<feature type="compositionally biased region" description="Polar residues" evidence="3">
    <location>
        <begin position="25"/>
        <end position="67"/>
    </location>
</feature>
<dbReference type="GO" id="GO:0006351">
    <property type="term" value="P:DNA-templated transcription"/>
    <property type="evidence" value="ECO:0007669"/>
    <property type="project" value="InterPro"/>
</dbReference>
<gene>
    <name evidence="5" type="ORF">L201_001011</name>
</gene>
<dbReference type="Pfam" id="PF00172">
    <property type="entry name" value="Zn_clus"/>
    <property type="match status" value="1"/>
</dbReference>
<keyword evidence="2" id="KW-0539">Nucleus</keyword>